<evidence type="ECO:0000313" key="2">
    <source>
        <dbReference type="Proteomes" id="UP001151752"/>
    </source>
</evidence>
<keyword evidence="2" id="KW-1185">Reference proteome</keyword>
<protein>
    <submittedName>
        <fullName evidence="1">Uncharacterized protein</fullName>
    </submittedName>
</protein>
<evidence type="ECO:0000313" key="1">
    <source>
        <dbReference type="EMBL" id="KAJ6757486.1"/>
    </source>
</evidence>
<reference evidence="1" key="1">
    <citation type="submission" date="2022-11" db="EMBL/GenBank/DDBJ databases">
        <authorList>
            <person name="Hyden B.L."/>
            <person name="Feng K."/>
            <person name="Yates T."/>
            <person name="Jawdy S."/>
            <person name="Smart L.B."/>
            <person name="Muchero W."/>
        </authorList>
    </citation>
    <scope>NUCLEOTIDE SEQUENCE</scope>
    <source>
        <tissue evidence="1">Shoot tip</tissue>
    </source>
</reference>
<dbReference type="AlphaFoldDB" id="A0A9Q0VYT9"/>
<dbReference type="EMBL" id="JAPFFM010000007">
    <property type="protein sequence ID" value="KAJ6757486.1"/>
    <property type="molecule type" value="Genomic_DNA"/>
</dbReference>
<accession>A0A9Q0VYT9</accession>
<name>A0A9Q0VYT9_9ROSI</name>
<proteinExistence type="predicted"/>
<comment type="caution">
    <text evidence="1">The sequence shown here is derived from an EMBL/GenBank/DDBJ whole genome shotgun (WGS) entry which is preliminary data.</text>
</comment>
<sequence length="122" mass="14689">MCLRMKLSTFFCHPLLSQPRTHYPPVSFSLYETETCRQFLRLPINNVKLHPEKEKSHHHINHKLVTFCFEKENPEVMATKQKLIVEVVDARNLFTERWPWKLESIRCDRFLWAKKEDAISYS</sequence>
<organism evidence="1 2">
    <name type="scientific">Salix koriyanagi</name>
    <dbReference type="NCBI Taxonomy" id="2511006"/>
    <lineage>
        <taxon>Eukaryota</taxon>
        <taxon>Viridiplantae</taxon>
        <taxon>Streptophyta</taxon>
        <taxon>Embryophyta</taxon>
        <taxon>Tracheophyta</taxon>
        <taxon>Spermatophyta</taxon>
        <taxon>Magnoliopsida</taxon>
        <taxon>eudicotyledons</taxon>
        <taxon>Gunneridae</taxon>
        <taxon>Pentapetalae</taxon>
        <taxon>rosids</taxon>
        <taxon>fabids</taxon>
        <taxon>Malpighiales</taxon>
        <taxon>Salicaceae</taxon>
        <taxon>Saliceae</taxon>
        <taxon>Salix</taxon>
    </lineage>
</organism>
<gene>
    <name evidence="1" type="ORF">OIU74_026694</name>
</gene>
<dbReference type="Proteomes" id="UP001151752">
    <property type="component" value="Chromosome 13"/>
</dbReference>
<reference evidence="1" key="2">
    <citation type="journal article" date="2023" name="Int. J. Mol. Sci.">
        <title>De Novo Assembly and Annotation of 11 Diverse Shrub Willow (Salix) Genomes Reveals Novel Gene Organization in Sex-Linked Regions.</title>
        <authorList>
            <person name="Hyden B."/>
            <person name="Feng K."/>
            <person name="Yates T.B."/>
            <person name="Jawdy S."/>
            <person name="Cereghino C."/>
            <person name="Smart L.B."/>
            <person name="Muchero W."/>
        </authorList>
    </citation>
    <scope>NUCLEOTIDE SEQUENCE</scope>
    <source>
        <tissue evidence="1">Shoot tip</tissue>
    </source>
</reference>